<accession>A0A0K1NKU3</accession>
<feature type="transmembrane region" description="Helical" evidence="1">
    <location>
        <begin position="78"/>
        <end position="96"/>
    </location>
</feature>
<name>A0A0K1NKU3_9BACT</name>
<sequence>MAKQNQKTRHTLIAWLLLALFMLPMVVKSVHVCQVETKLAAGHQSTGQHSQSHNGDNCAICHFAFFNYMKATNIQLDGVAIIFLGFLFLVCVTACVRPEVEVISLRAPPSKF</sequence>
<dbReference type="Proteomes" id="UP000060345">
    <property type="component" value="Chromosome 1"/>
</dbReference>
<evidence type="ECO:0000313" key="2">
    <source>
        <dbReference type="EMBL" id="AKU69301.1"/>
    </source>
</evidence>
<keyword evidence="1" id="KW-1133">Transmembrane helix</keyword>
<evidence type="ECO:0000256" key="1">
    <source>
        <dbReference type="SAM" id="Phobius"/>
    </source>
</evidence>
<dbReference type="EMBL" id="CP012074">
    <property type="protein sequence ID" value="AKU69301.1"/>
    <property type="molecule type" value="Genomic_DNA"/>
</dbReference>
<gene>
    <name evidence="2" type="ORF">ADJ77_05740</name>
    <name evidence="3" type="ORF">J5A51_12815</name>
</gene>
<evidence type="ECO:0008006" key="6">
    <source>
        <dbReference type="Google" id="ProtNLM"/>
    </source>
</evidence>
<dbReference type="STRING" id="1236517.ADJ77_05740"/>
<proteinExistence type="predicted"/>
<dbReference type="AlphaFoldDB" id="A0A0K1NKU3"/>
<evidence type="ECO:0000313" key="3">
    <source>
        <dbReference type="EMBL" id="QUB86933.1"/>
    </source>
</evidence>
<dbReference type="OrthoDB" id="1072708at2"/>
<protein>
    <recommendedName>
        <fullName evidence="6">DUF2946 domain-containing protein</fullName>
    </recommendedName>
</protein>
<dbReference type="RefSeq" id="WP_025078569.1">
    <property type="nucleotide sequence ID" value="NZ_BAKO01000018.1"/>
</dbReference>
<dbReference type="EMBL" id="CP072370">
    <property type="protein sequence ID" value="QUB86933.1"/>
    <property type="molecule type" value="Genomic_DNA"/>
</dbReference>
<dbReference type="Proteomes" id="UP000682005">
    <property type="component" value="Chromosome 1"/>
</dbReference>
<reference evidence="3 5" key="2">
    <citation type="submission" date="2021-03" db="EMBL/GenBank/DDBJ databases">
        <title>Human Oral Microbial Genomes.</title>
        <authorList>
            <person name="Johnston C.D."/>
            <person name="Chen T."/>
            <person name="Dewhirst F.E."/>
        </authorList>
    </citation>
    <scope>NUCLEOTIDE SEQUENCE [LARGE SCALE GENOMIC DNA]</scope>
    <source>
        <strain evidence="3 5">W1435</strain>
    </source>
</reference>
<reference evidence="2 4" key="1">
    <citation type="submission" date="2015-07" db="EMBL/GenBank/DDBJ databases">
        <authorList>
            <person name="Noorani M."/>
        </authorList>
    </citation>
    <scope>NUCLEOTIDE SEQUENCE [LARGE SCALE GENOMIC DNA]</scope>
    <source>
        <strain evidence="2 4">W1435</strain>
    </source>
</reference>
<dbReference type="eggNOG" id="ENOG50312TU">
    <property type="taxonomic scope" value="Bacteria"/>
</dbReference>
<evidence type="ECO:0000313" key="5">
    <source>
        <dbReference type="Proteomes" id="UP000682005"/>
    </source>
</evidence>
<evidence type="ECO:0000313" key="4">
    <source>
        <dbReference type="Proteomes" id="UP000060345"/>
    </source>
</evidence>
<organism evidence="2 4">
    <name type="scientific">Prevotella fusca JCM 17724</name>
    <dbReference type="NCBI Taxonomy" id="1236517"/>
    <lineage>
        <taxon>Bacteria</taxon>
        <taxon>Pseudomonadati</taxon>
        <taxon>Bacteroidota</taxon>
        <taxon>Bacteroidia</taxon>
        <taxon>Bacteroidales</taxon>
        <taxon>Prevotellaceae</taxon>
        <taxon>Prevotella</taxon>
    </lineage>
</organism>
<keyword evidence="1" id="KW-0812">Transmembrane</keyword>
<dbReference type="KEGG" id="pfus:ADJ77_05740"/>
<keyword evidence="1" id="KW-0472">Membrane</keyword>
<keyword evidence="5" id="KW-1185">Reference proteome</keyword>